<evidence type="ECO:0000256" key="7">
    <source>
        <dbReference type="ARBA" id="ARBA00022670"/>
    </source>
</evidence>
<dbReference type="Gene3D" id="3.40.710.10">
    <property type="entry name" value="DD-peptidase/beta-lactamase superfamily"/>
    <property type="match status" value="1"/>
</dbReference>
<dbReference type="GO" id="GO:0030288">
    <property type="term" value="C:outer membrane-bounded periplasmic space"/>
    <property type="evidence" value="ECO:0007669"/>
    <property type="project" value="TreeGrafter"/>
</dbReference>
<dbReference type="OrthoDB" id="9766909at2"/>
<dbReference type="PANTHER" id="PTHR32282:SF11">
    <property type="entry name" value="PENICILLIN-BINDING PROTEIN 1B"/>
    <property type="match status" value="1"/>
</dbReference>
<evidence type="ECO:0000259" key="19">
    <source>
        <dbReference type="Pfam" id="PF00905"/>
    </source>
</evidence>
<keyword evidence="18" id="KW-0812">Transmembrane</keyword>
<comment type="catalytic activity">
    <reaction evidence="17">
        <text>[GlcNAc-(1-&gt;4)-Mur2Ac(oyl-L-Ala-gamma-D-Glu-L-Lys-D-Ala-D-Ala)](n)-di-trans,octa-cis-undecaprenyl diphosphate + beta-D-GlcNAc-(1-&gt;4)-Mur2Ac(oyl-L-Ala-gamma-D-Glu-L-Lys-D-Ala-D-Ala)-di-trans,octa-cis-undecaprenyl diphosphate = [GlcNAc-(1-&gt;4)-Mur2Ac(oyl-L-Ala-gamma-D-Glu-L-Lys-D-Ala-D-Ala)](n+1)-di-trans,octa-cis-undecaprenyl diphosphate + di-trans,octa-cis-undecaprenyl diphosphate + H(+)</text>
        <dbReference type="Rhea" id="RHEA:23708"/>
        <dbReference type="Rhea" id="RHEA-COMP:9602"/>
        <dbReference type="Rhea" id="RHEA-COMP:9603"/>
        <dbReference type="ChEBI" id="CHEBI:15378"/>
        <dbReference type="ChEBI" id="CHEBI:58405"/>
        <dbReference type="ChEBI" id="CHEBI:60033"/>
        <dbReference type="ChEBI" id="CHEBI:78435"/>
        <dbReference type="EC" id="2.4.99.28"/>
    </reaction>
</comment>
<keyword evidence="22" id="KW-1185">Reference proteome</keyword>
<dbReference type="InterPro" id="IPR036950">
    <property type="entry name" value="PBP_transglycosylase"/>
</dbReference>
<keyword evidence="8" id="KW-0328">Glycosyltransferase</keyword>
<protein>
    <submittedName>
        <fullName evidence="21">Penicillin-binding protein</fullName>
    </submittedName>
</protein>
<dbReference type="Proteomes" id="UP000323720">
    <property type="component" value="Unassembled WGS sequence"/>
</dbReference>
<dbReference type="PANTHER" id="PTHR32282">
    <property type="entry name" value="BINDING PROTEIN TRANSPEPTIDASE, PUTATIVE-RELATED"/>
    <property type="match status" value="1"/>
</dbReference>
<dbReference type="EMBL" id="VSKK01000001">
    <property type="protein sequence ID" value="TYB78919.1"/>
    <property type="molecule type" value="Genomic_DNA"/>
</dbReference>
<evidence type="ECO:0000256" key="15">
    <source>
        <dbReference type="ARBA" id="ARBA00023316"/>
    </source>
</evidence>
<dbReference type="GO" id="GO:0005886">
    <property type="term" value="C:plasma membrane"/>
    <property type="evidence" value="ECO:0007669"/>
    <property type="project" value="UniProtKB-SubCell"/>
</dbReference>
<keyword evidence="10" id="KW-0378">Hydrolase</keyword>
<dbReference type="GO" id="GO:0008955">
    <property type="term" value="F:peptidoglycan glycosyltransferase activity"/>
    <property type="evidence" value="ECO:0007669"/>
    <property type="project" value="UniProtKB-EC"/>
</dbReference>
<dbReference type="GO" id="GO:0009252">
    <property type="term" value="P:peptidoglycan biosynthetic process"/>
    <property type="evidence" value="ECO:0007669"/>
    <property type="project" value="UniProtKB-KW"/>
</dbReference>
<evidence type="ECO:0000256" key="1">
    <source>
        <dbReference type="ARBA" id="ARBA00004236"/>
    </source>
</evidence>
<evidence type="ECO:0000256" key="13">
    <source>
        <dbReference type="ARBA" id="ARBA00023136"/>
    </source>
</evidence>
<feature type="domain" description="Glycosyl transferase family 51" evidence="20">
    <location>
        <begin position="68"/>
        <end position="243"/>
    </location>
</feature>
<proteinExistence type="inferred from homology"/>
<dbReference type="Pfam" id="PF00905">
    <property type="entry name" value="Transpeptidase"/>
    <property type="match status" value="1"/>
</dbReference>
<reference evidence="21 22" key="1">
    <citation type="submission" date="2019-08" db="EMBL/GenBank/DDBJ databases">
        <title>Genomes of Antarctic Bizionia species.</title>
        <authorList>
            <person name="Bowman J.P."/>
        </authorList>
    </citation>
    <scope>NUCLEOTIDE SEQUENCE [LARGE SCALE GENOMIC DNA]</scope>
    <source>
        <strain evidence="21 22">ADA-4</strain>
    </source>
</reference>
<keyword evidence="12" id="KW-0573">Peptidoglycan synthesis</keyword>
<comment type="similarity">
    <text evidence="4">In the N-terminal section; belongs to the glycosyltransferase 51 family.</text>
</comment>
<dbReference type="GO" id="GO:0071555">
    <property type="term" value="P:cell wall organization"/>
    <property type="evidence" value="ECO:0007669"/>
    <property type="project" value="UniProtKB-KW"/>
</dbReference>
<keyword evidence="18" id="KW-1133">Transmembrane helix</keyword>
<evidence type="ECO:0000256" key="12">
    <source>
        <dbReference type="ARBA" id="ARBA00022984"/>
    </source>
</evidence>
<evidence type="ECO:0000256" key="10">
    <source>
        <dbReference type="ARBA" id="ARBA00022801"/>
    </source>
</evidence>
<name>A0A5D0RCZ3_9FLAO</name>
<dbReference type="InterPro" id="IPR001264">
    <property type="entry name" value="Glyco_trans_51"/>
</dbReference>
<dbReference type="Gene3D" id="1.10.3810.10">
    <property type="entry name" value="Biosynthetic peptidoglycan transglycosylase-like"/>
    <property type="match status" value="1"/>
</dbReference>
<comment type="pathway">
    <text evidence="2">Cell wall biogenesis; peptidoglycan biosynthesis.</text>
</comment>
<comment type="caution">
    <text evidence="21">The sequence shown here is derived from an EMBL/GenBank/DDBJ whole genome shotgun (WGS) entry which is preliminary data.</text>
</comment>
<evidence type="ECO:0000256" key="6">
    <source>
        <dbReference type="ARBA" id="ARBA00022645"/>
    </source>
</evidence>
<dbReference type="RefSeq" id="WP_148402656.1">
    <property type="nucleotide sequence ID" value="NZ_VSKK01000001.1"/>
</dbReference>
<evidence type="ECO:0000256" key="8">
    <source>
        <dbReference type="ARBA" id="ARBA00022676"/>
    </source>
</evidence>
<evidence type="ECO:0000313" key="22">
    <source>
        <dbReference type="Proteomes" id="UP000323720"/>
    </source>
</evidence>
<dbReference type="GO" id="GO:0008360">
    <property type="term" value="P:regulation of cell shape"/>
    <property type="evidence" value="ECO:0007669"/>
    <property type="project" value="UniProtKB-KW"/>
</dbReference>
<evidence type="ECO:0000259" key="20">
    <source>
        <dbReference type="Pfam" id="PF00912"/>
    </source>
</evidence>
<keyword evidence="5" id="KW-1003">Cell membrane</keyword>
<evidence type="ECO:0000256" key="14">
    <source>
        <dbReference type="ARBA" id="ARBA00023268"/>
    </source>
</evidence>
<evidence type="ECO:0000256" key="5">
    <source>
        <dbReference type="ARBA" id="ARBA00022475"/>
    </source>
</evidence>
<evidence type="ECO:0000313" key="21">
    <source>
        <dbReference type="EMBL" id="TYB78919.1"/>
    </source>
</evidence>
<keyword evidence="13 18" id="KW-0472">Membrane</keyword>
<evidence type="ECO:0000256" key="17">
    <source>
        <dbReference type="ARBA" id="ARBA00049902"/>
    </source>
</evidence>
<keyword evidence="6" id="KW-0121">Carboxypeptidase</keyword>
<keyword evidence="15" id="KW-0961">Cell wall biogenesis/degradation</keyword>
<evidence type="ECO:0000256" key="4">
    <source>
        <dbReference type="ARBA" id="ARBA00007739"/>
    </source>
</evidence>
<dbReference type="GO" id="GO:0008658">
    <property type="term" value="F:penicillin binding"/>
    <property type="evidence" value="ECO:0007669"/>
    <property type="project" value="InterPro"/>
</dbReference>
<feature type="transmembrane region" description="Helical" evidence="18">
    <location>
        <begin position="12"/>
        <end position="38"/>
    </location>
</feature>
<gene>
    <name evidence="21" type="ORF">ES674_03855</name>
</gene>
<sequence>MEKVRVFLKKTWVKWSLVGIAAIILFFIILYACIYFGMFGKLPTHDEIGSLKQAEATQVLDKNEKLIGKYYIYDRQPLEYEDLPKYLIDALVATEDARFYEHDGIDNVSLMRVFFKNILLRDKSAGGGSTITLQLAKNLYGRKNYALFSMLINKFKESIVAQRIEDVYSKQEILTLYFNTVPFPDNTYGIESASQKFFNKTASKLTVAEAATLVGTLKANTYYNPRIFSENSKKRRNVVLNQMVKYEYLDEARSERLKADSLVLKYYSFNHDVGLAPYFRAQVKEQLKDILKDHKKPNGDAYDLYKDGLIVHTTLDATMQSMAEEAMRVHLMKLQAAYEVSHGNNAPWIANKNLIKKAMMALPEYQRLKKAGVSEEAIEDSLSVKREMEVFTWKGDTTQMLSVKDSLQHYLKLLNTGMLSINPKTGAIQTYVGGIDFRYFKYDHVSQSERQVGSTFKPFVYTAAIENGMKPCSYYSIDAVTYTNYKNWTPTNAGQNPNAKTDINYNLEMALSNSVNTIAVKVLNDVGIPNVLKQAQKMGISKKLPAQPSLALGVAEISLKELIGAYASFVNNSYAVKPYMITRVEDRNGKLIVSFEPEVMEKPAYSDYTRQVLMQMMKATVDNGTASRLRSTYNLNNAIAGKTGTTQDNKDGWFVAITPNLVTVTWVGNDNYSIGFKTTALGQGANSALPMFAEFYQRLNKDEKFNDITKSQFESPSADVLSDMDCKLQKEDGFFKKIFTSKKKKKKFKGN</sequence>
<dbReference type="AlphaFoldDB" id="A0A5D0RCZ3"/>
<keyword evidence="14" id="KW-0511">Multifunctional enzyme</keyword>
<evidence type="ECO:0000256" key="18">
    <source>
        <dbReference type="SAM" id="Phobius"/>
    </source>
</evidence>
<keyword evidence="11" id="KW-0133">Cell shape</keyword>
<accession>A0A5D0RCZ3</accession>
<dbReference type="GO" id="GO:0006508">
    <property type="term" value="P:proteolysis"/>
    <property type="evidence" value="ECO:0007669"/>
    <property type="project" value="UniProtKB-KW"/>
</dbReference>
<dbReference type="InterPro" id="IPR023346">
    <property type="entry name" value="Lysozyme-like_dom_sf"/>
</dbReference>
<evidence type="ECO:0000256" key="11">
    <source>
        <dbReference type="ARBA" id="ARBA00022960"/>
    </source>
</evidence>
<dbReference type="SUPFAM" id="SSF56601">
    <property type="entry name" value="beta-lactamase/transpeptidase-like"/>
    <property type="match status" value="1"/>
</dbReference>
<keyword evidence="9" id="KW-0808">Transferase</keyword>
<dbReference type="PROSITE" id="PS51257">
    <property type="entry name" value="PROKAR_LIPOPROTEIN"/>
    <property type="match status" value="1"/>
</dbReference>
<evidence type="ECO:0000256" key="3">
    <source>
        <dbReference type="ARBA" id="ARBA00007090"/>
    </source>
</evidence>
<dbReference type="InterPro" id="IPR001460">
    <property type="entry name" value="PCN-bd_Tpept"/>
</dbReference>
<evidence type="ECO:0000256" key="16">
    <source>
        <dbReference type="ARBA" id="ARBA00034000"/>
    </source>
</evidence>
<comment type="catalytic activity">
    <reaction evidence="16">
        <text>Preferential cleavage: (Ac)2-L-Lys-D-Ala-|-D-Ala. Also transpeptidation of peptidyl-alanyl moieties that are N-acyl substituents of D-alanine.</text>
        <dbReference type="EC" id="3.4.16.4"/>
    </reaction>
</comment>
<evidence type="ECO:0000256" key="9">
    <source>
        <dbReference type="ARBA" id="ARBA00022679"/>
    </source>
</evidence>
<comment type="similarity">
    <text evidence="3">In the C-terminal section; belongs to the transpeptidase family.</text>
</comment>
<dbReference type="InterPro" id="IPR012338">
    <property type="entry name" value="Beta-lactam/transpept-like"/>
</dbReference>
<dbReference type="Pfam" id="PF00912">
    <property type="entry name" value="Transgly"/>
    <property type="match status" value="1"/>
</dbReference>
<evidence type="ECO:0000256" key="2">
    <source>
        <dbReference type="ARBA" id="ARBA00004752"/>
    </source>
</evidence>
<comment type="subcellular location">
    <subcellularLocation>
        <location evidence="1">Cell membrane</location>
    </subcellularLocation>
</comment>
<dbReference type="SUPFAM" id="SSF53955">
    <property type="entry name" value="Lysozyme-like"/>
    <property type="match status" value="1"/>
</dbReference>
<organism evidence="21 22">
    <name type="scientific">Bizionia myxarmorum</name>
    <dbReference type="NCBI Taxonomy" id="291186"/>
    <lineage>
        <taxon>Bacteria</taxon>
        <taxon>Pseudomonadati</taxon>
        <taxon>Bacteroidota</taxon>
        <taxon>Flavobacteriia</taxon>
        <taxon>Flavobacteriales</taxon>
        <taxon>Flavobacteriaceae</taxon>
        <taxon>Bizionia</taxon>
    </lineage>
</organism>
<keyword evidence="7" id="KW-0645">Protease</keyword>
<dbReference type="GO" id="GO:0009002">
    <property type="term" value="F:serine-type D-Ala-D-Ala carboxypeptidase activity"/>
    <property type="evidence" value="ECO:0007669"/>
    <property type="project" value="UniProtKB-EC"/>
</dbReference>
<dbReference type="InterPro" id="IPR050396">
    <property type="entry name" value="Glycosyltr_51/Transpeptidase"/>
</dbReference>
<feature type="domain" description="Penicillin-binding protein transpeptidase" evidence="19">
    <location>
        <begin position="421"/>
        <end position="660"/>
    </location>
</feature>